<sequence length="109" mass="13103">MQPRQVQVRGLISLSNFGRCDIHRQDFDKRWQWEVKISFKWSKIHQRKMNIFSPARPDLPWFATMTMRRYVGRLSSISSDASSISFKIRYTSSLLPPFCRYVDRAFRRV</sequence>
<dbReference type="RefSeq" id="XP_018250859.1">
    <property type="nucleotide sequence ID" value="XM_018401023.1"/>
</dbReference>
<proteinExistence type="predicted"/>
<dbReference type="KEGG" id="fox:FOXG_20714"/>
<evidence type="ECO:0000313" key="1">
    <source>
        <dbReference type="EMBL" id="KNB12814.1"/>
    </source>
</evidence>
<organism evidence="1 2">
    <name type="scientific">Fusarium oxysporum f. sp. lycopersici (strain 4287 / CBS 123668 / FGSC 9935 / NRRL 34936)</name>
    <name type="common">Fusarium vascular wilt of tomato</name>
    <dbReference type="NCBI Taxonomy" id="426428"/>
    <lineage>
        <taxon>Eukaryota</taxon>
        <taxon>Fungi</taxon>
        <taxon>Dikarya</taxon>
        <taxon>Ascomycota</taxon>
        <taxon>Pezizomycotina</taxon>
        <taxon>Sordariomycetes</taxon>
        <taxon>Hypocreomycetidae</taxon>
        <taxon>Hypocreales</taxon>
        <taxon>Nectriaceae</taxon>
        <taxon>Fusarium</taxon>
        <taxon>Fusarium oxysporum species complex</taxon>
    </lineage>
</organism>
<accession>A0A0J9VP14</accession>
<name>A0A0J9VP14_FUSO4</name>
<evidence type="ECO:0000313" key="2">
    <source>
        <dbReference type="Proteomes" id="UP000009097"/>
    </source>
</evidence>
<gene>
    <name evidence="1" type="ORF">FOXG_20714</name>
</gene>
<dbReference type="EMBL" id="DS231711">
    <property type="protein sequence ID" value="KNB12814.1"/>
    <property type="molecule type" value="Genomic_DNA"/>
</dbReference>
<dbReference type="Proteomes" id="UP000009097">
    <property type="component" value="Unassembled WGS sequence"/>
</dbReference>
<reference evidence="1" key="1">
    <citation type="submission" date="2007-04" db="EMBL/GenBank/DDBJ databases">
        <authorList>
            <consortium name="The Broad Institute Genome Sequencing Platform"/>
            <person name="Birren B."/>
            <person name="Lander E."/>
            <person name="Galagan J."/>
            <person name="Nusbaum C."/>
            <person name="Devon K."/>
            <person name="Ma L.-J."/>
            <person name="Jaffe D."/>
            <person name="Butler J."/>
            <person name="Alvarez P."/>
            <person name="Gnerre S."/>
            <person name="Grabherr M."/>
            <person name="Kleber M."/>
            <person name="Mauceli E."/>
            <person name="Brockman W."/>
            <person name="MacCallum I.A."/>
            <person name="Young S."/>
            <person name="LaButti K."/>
            <person name="DeCaprio D."/>
            <person name="Crawford M."/>
            <person name="Koehrsen M."/>
            <person name="Engels R."/>
            <person name="Montgomery P."/>
            <person name="Pearson M."/>
            <person name="Howarth C."/>
            <person name="Larson L."/>
            <person name="White J."/>
            <person name="O'Leary S."/>
            <person name="Kodira C."/>
            <person name="Zeng Q."/>
            <person name="Yandava C."/>
            <person name="Alvarado L."/>
            <person name="Kistler C."/>
            <person name="Shim W.-B."/>
            <person name="Kang S."/>
            <person name="Woloshuk C."/>
        </authorList>
    </citation>
    <scope>NUCLEOTIDE SEQUENCE</scope>
    <source>
        <strain evidence="1">4287</strain>
    </source>
</reference>
<reference evidence="1" key="2">
    <citation type="journal article" date="2010" name="Nature">
        <title>Comparative genomics reveals mobile pathogenicity chromosomes in Fusarium.</title>
        <authorList>
            <person name="Ma L.J."/>
            <person name="van der Does H.C."/>
            <person name="Borkovich K.A."/>
            <person name="Coleman J.J."/>
            <person name="Daboussi M.J."/>
            <person name="Di Pietro A."/>
            <person name="Dufresne M."/>
            <person name="Freitag M."/>
            <person name="Grabherr M."/>
            <person name="Henrissat B."/>
            <person name="Houterman P.M."/>
            <person name="Kang S."/>
            <person name="Shim W.B."/>
            <person name="Woloshuk C."/>
            <person name="Xie X."/>
            <person name="Xu J.R."/>
            <person name="Antoniw J."/>
            <person name="Baker S.E."/>
            <person name="Bluhm B.H."/>
            <person name="Breakspear A."/>
            <person name="Brown D.W."/>
            <person name="Butchko R.A."/>
            <person name="Chapman S."/>
            <person name="Coulson R."/>
            <person name="Coutinho P.M."/>
            <person name="Danchin E.G."/>
            <person name="Diener A."/>
            <person name="Gale L.R."/>
            <person name="Gardiner D.M."/>
            <person name="Goff S."/>
            <person name="Hammond-Kosack K.E."/>
            <person name="Hilburn K."/>
            <person name="Hua-Van A."/>
            <person name="Jonkers W."/>
            <person name="Kazan K."/>
            <person name="Kodira C.D."/>
            <person name="Koehrsen M."/>
            <person name="Kumar L."/>
            <person name="Lee Y.H."/>
            <person name="Li L."/>
            <person name="Manners J.M."/>
            <person name="Miranda-Saavedra D."/>
            <person name="Mukherjee M."/>
            <person name="Park G."/>
            <person name="Park J."/>
            <person name="Park S.Y."/>
            <person name="Proctor R.H."/>
            <person name="Regev A."/>
            <person name="Ruiz-Roldan M.C."/>
            <person name="Sain D."/>
            <person name="Sakthikumar S."/>
            <person name="Sykes S."/>
            <person name="Schwartz D.C."/>
            <person name="Turgeon B.G."/>
            <person name="Wapinski I."/>
            <person name="Yoder O."/>
            <person name="Young S."/>
            <person name="Zeng Q."/>
            <person name="Zhou S."/>
            <person name="Galagan J."/>
            <person name="Cuomo C.A."/>
            <person name="Kistler H.C."/>
            <person name="Rep M."/>
        </authorList>
    </citation>
    <scope>NUCLEOTIDE SEQUENCE [LARGE SCALE GENOMIC DNA]</scope>
    <source>
        <strain evidence="1">4287</strain>
    </source>
</reference>
<dbReference type="AlphaFoldDB" id="A0A0J9VP14"/>
<dbReference type="GeneID" id="28961420"/>
<protein>
    <submittedName>
        <fullName evidence="1">Uncharacterized protein</fullName>
    </submittedName>
</protein>
<dbReference type="VEuPathDB" id="FungiDB:FOXG_20714"/>